<dbReference type="AlphaFoldDB" id="A0A562SG65"/>
<keyword evidence="1" id="KW-0812">Transmembrane</keyword>
<keyword evidence="3" id="KW-1185">Reference proteome</keyword>
<evidence type="ECO:0000313" key="2">
    <source>
        <dbReference type="EMBL" id="TWI80335.1"/>
    </source>
</evidence>
<evidence type="ECO:0000256" key="1">
    <source>
        <dbReference type="SAM" id="Phobius"/>
    </source>
</evidence>
<dbReference type="EMBL" id="VLLE01000005">
    <property type="protein sequence ID" value="TWI80335.1"/>
    <property type="molecule type" value="Genomic_DNA"/>
</dbReference>
<protein>
    <recommendedName>
        <fullName evidence="4">Thiamine transporter</fullName>
    </recommendedName>
</protein>
<dbReference type="Pfam" id="PF20221">
    <property type="entry name" value="DUF6580"/>
    <property type="match status" value="1"/>
</dbReference>
<evidence type="ECO:0000313" key="3">
    <source>
        <dbReference type="Proteomes" id="UP000316167"/>
    </source>
</evidence>
<feature type="transmembrane region" description="Helical" evidence="1">
    <location>
        <begin position="169"/>
        <end position="193"/>
    </location>
</feature>
<comment type="caution">
    <text evidence="2">The sequence shown here is derived from an EMBL/GenBank/DDBJ whole genome shotgun (WGS) entry which is preliminary data.</text>
</comment>
<proteinExistence type="predicted"/>
<organism evidence="2 3">
    <name type="scientific">Lacibacter cauensis</name>
    <dbReference type="NCBI Taxonomy" id="510947"/>
    <lineage>
        <taxon>Bacteria</taxon>
        <taxon>Pseudomonadati</taxon>
        <taxon>Bacteroidota</taxon>
        <taxon>Chitinophagia</taxon>
        <taxon>Chitinophagales</taxon>
        <taxon>Chitinophagaceae</taxon>
        <taxon>Lacibacter</taxon>
    </lineage>
</organism>
<name>A0A562SG65_9BACT</name>
<feature type="transmembrane region" description="Helical" evidence="1">
    <location>
        <begin position="126"/>
        <end position="149"/>
    </location>
</feature>
<dbReference type="Proteomes" id="UP000316167">
    <property type="component" value="Unassembled WGS sequence"/>
</dbReference>
<feature type="transmembrane region" description="Helical" evidence="1">
    <location>
        <begin position="23"/>
        <end position="40"/>
    </location>
</feature>
<feature type="transmembrane region" description="Helical" evidence="1">
    <location>
        <begin position="69"/>
        <end position="90"/>
    </location>
</feature>
<dbReference type="InterPro" id="IPR046487">
    <property type="entry name" value="DUF6580"/>
</dbReference>
<sequence>MNGRELFLAIFVAQSRFMKLNKTFVYSLVALVVVAALYRIIPNRPFGFAPQIAIALFAGSVIKDKKYAFALPILSMFISDALYQVLYSAGLSSIKGFYGGQLTNYILFAGLTFIGFFINQKKVLQIFAGALAGPTAYFLISNFLVWIGGGGYGHPKTFAGLMTTYVDGIPFYGGSVAATILFCTMFFGAHALLSSKELKTAQ</sequence>
<keyword evidence="1" id="KW-1133">Transmembrane helix</keyword>
<gene>
    <name evidence="2" type="ORF">IQ13_3010</name>
</gene>
<feature type="transmembrane region" description="Helical" evidence="1">
    <location>
        <begin position="46"/>
        <end position="62"/>
    </location>
</feature>
<reference evidence="2 3" key="1">
    <citation type="journal article" date="2015" name="Stand. Genomic Sci.">
        <title>Genomic Encyclopedia of Bacterial and Archaeal Type Strains, Phase III: the genomes of soil and plant-associated and newly described type strains.</title>
        <authorList>
            <person name="Whitman W.B."/>
            <person name="Woyke T."/>
            <person name="Klenk H.P."/>
            <person name="Zhou Y."/>
            <person name="Lilburn T.G."/>
            <person name="Beck B.J."/>
            <person name="De Vos P."/>
            <person name="Vandamme P."/>
            <person name="Eisen J.A."/>
            <person name="Garrity G."/>
            <person name="Hugenholtz P."/>
            <person name="Kyrpides N.C."/>
        </authorList>
    </citation>
    <scope>NUCLEOTIDE SEQUENCE [LARGE SCALE GENOMIC DNA]</scope>
    <source>
        <strain evidence="2 3">CGMCC 1.7271</strain>
    </source>
</reference>
<feature type="transmembrane region" description="Helical" evidence="1">
    <location>
        <begin position="102"/>
        <end position="119"/>
    </location>
</feature>
<keyword evidence="1" id="KW-0472">Membrane</keyword>
<evidence type="ECO:0008006" key="4">
    <source>
        <dbReference type="Google" id="ProtNLM"/>
    </source>
</evidence>
<accession>A0A562SG65</accession>